<keyword evidence="11" id="KW-1185">Reference proteome</keyword>
<organism evidence="10 11">
    <name type="scientific">Atta colombica</name>
    <dbReference type="NCBI Taxonomy" id="520822"/>
    <lineage>
        <taxon>Eukaryota</taxon>
        <taxon>Metazoa</taxon>
        <taxon>Ecdysozoa</taxon>
        <taxon>Arthropoda</taxon>
        <taxon>Hexapoda</taxon>
        <taxon>Insecta</taxon>
        <taxon>Pterygota</taxon>
        <taxon>Neoptera</taxon>
        <taxon>Endopterygota</taxon>
        <taxon>Hymenoptera</taxon>
        <taxon>Apocrita</taxon>
        <taxon>Aculeata</taxon>
        <taxon>Formicoidea</taxon>
        <taxon>Formicidae</taxon>
        <taxon>Myrmicinae</taxon>
        <taxon>Atta</taxon>
    </lineage>
</organism>
<dbReference type="Gene3D" id="2.60.40.10">
    <property type="entry name" value="Immunoglobulins"/>
    <property type="match status" value="4"/>
</dbReference>
<evidence type="ECO:0000259" key="9">
    <source>
        <dbReference type="PROSITE" id="PS50853"/>
    </source>
</evidence>
<keyword evidence="5" id="KW-0325">Glycoprotein</keyword>
<dbReference type="InterPro" id="IPR036116">
    <property type="entry name" value="FN3_sf"/>
</dbReference>
<dbReference type="InterPro" id="IPR003961">
    <property type="entry name" value="FN3_dom"/>
</dbReference>
<dbReference type="GO" id="GO:0005911">
    <property type="term" value="C:cell-cell junction"/>
    <property type="evidence" value="ECO:0007669"/>
    <property type="project" value="TreeGrafter"/>
</dbReference>
<dbReference type="GO" id="GO:0005886">
    <property type="term" value="C:plasma membrane"/>
    <property type="evidence" value="ECO:0007669"/>
    <property type="project" value="TreeGrafter"/>
</dbReference>
<evidence type="ECO:0000256" key="7">
    <source>
        <dbReference type="SAM" id="MobiDB-lite"/>
    </source>
</evidence>
<dbReference type="InterPro" id="IPR036179">
    <property type="entry name" value="Ig-like_dom_sf"/>
</dbReference>
<dbReference type="Proteomes" id="UP000078540">
    <property type="component" value="Unassembled WGS sequence"/>
</dbReference>
<dbReference type="PROSITE" id="PS50835">
    <property type="entry name" value="IG_LIKE"/>
    <property type="match status" value="3"/>
</dbReference>
<dbReference type="InterPro" id="IPR003598">
    <property type="entry name" value="Ig_sub2"/>
</dbReference>
<evidence type="ECO:0000259" key="8">
    <source>
        <dbReference type="PROSITE" id="PS50835"/>
    </source>
</evidence>
<comment type="subcellular location">
    <subcellularLocation>
        <location evidence="1">Membrane</location>
        <topology evidence="1">Single-pass type I membrane protein</topology>
    </subcellularLocation>
</comment>
<protein>
    <submittedName>
        <fullName evidence="10">Neurotrimin</fullName>
    </submittedName>
</protein>
<dbReference type="PANTHER" id="PTHR11640:SF164">
    <property type="entry name" value="MAM DOMAIN-CONTAINING GLYCOSYLPHOSPHATIDYLINOSITOL ANCHOR PROTEIN 1"/>
    <property type="match status" value="1"/>
</dbReference>
<dbReference type="CDD" id="cd00063">
    <property type="entry name" value="FN3"/>
    <property type="match status" value="1"/>
</dbReference>
<keyword evidence="4" id="KW-1015">Disulfide bond</keyword>
<dbReference type="SMART" id="SM00409">
    <property type="entry name" value="IG"/>
    <property type="match status" value="3"/>
</dbReference>
<feature type="domain" description="Ig-like" evidence="8">
    <location>
        <begin position="347"/>
        <end position="441"/>
    </location>
</feature>
<keyword evidence="2" id="KW-0677">Repeat</keyword>
<evidence type="ECO:0000256" key="6">
    <source>
        <dbReference type="ARBA" id="ARBA00023319"/>
    </source>
</evidence>
<dbReference type="AlphaFoldDB" id="A0A195BTW6"/>
<dbReference type="CDD" id="cd00096">
    <property type="entry name" value="Ig"/>
    <property type="match status" value="2"/>
</dbReference>
<evidence type="ECO:0000256" key="3">
    <source>
        <dbReference type="ARBA" id="ARBA00023136"/>
    </source>
</evidence>
<reference evidence="10 11" key="1">
    <citation type="submission" date="2015-09" db="EMBL/GenBank/DDBJ databases">
        <title>Atta colombica WGS genome.</title>
        <authorList>
            <person name="Nygaard S."/>
            <person name="Hu H."/>
            <person name="Boomsma J."/>
            <person name="Zhang G."/>
        </authorList>
    </citation>
    <scope>NUCLEOTIDE SEQUENCE [LARGE SCALE GENOMIC DNA]</scope>
    <source>
        <strain evidence="10">Treedump-2</strain>
        <tissue evidence="10">Whole body</tissue>
    </source>
</reference>
<dbReference type="SUPFAM" id="SSF48726">
    <property type="entry name" value="Immunoglobulin"/>
    <property type="match status" value="3"/>
</dbReference>
<dbReference type="PANTHER" id="PTHR11640">
    <property type="entry name" value="NEPHRIN"/>
    <property type="match status" value="1"/>
</dbReference>
<name>A0A195BTW6_9HYME</name>
<feature type="domain" description="Ig-like" evidence="8">
    <location>
        <begin position="143"/>
        <end position="233"/>
    </location>
</feature>
<dbReference type="InterPro" id="IPR003599">
    <property type="entry name" value="Ig_sub"/>
</dbReference>
<evidence type="ECO:0000313" key="11">
    <source>
        <dbReference type="Proteomes" id="UP000078540"/>
    </source>
</evidence>
<dbReference type="STRING" id="520822.A0A195BTW6"/>
<dbReference type="SUPFAM" id="SSF49265">
    <property type="entry name" value="Fibronectin type III"/>
    <property type="match status" value="1"/>
</dbReference>
<keyword evidence="6" id="KW-0393">Immunoglobulin domain</keyword>
<dbReference type="GO" id="GO:0098609">
    <property type="term" value="P:cell-cell adhesion"/>
    <property type="evidence" value="ECO:0007669"/>
    <property type="project" value="TreeGrafter"/>
</dbReference>
<sequence>MRGLTSPIQQSCTHRMLSNAAIKGNFALKEARNIAFDMLAECWHRLVKSTSGVKQSSSSFKNNASLVESKLVSRISYLPPSMLSAAFPRKGSETCRNKQRHGLCKPTKSTEDLNYEDDTPFDDDNEEDEDEETDNVGTAEMPPQILSRAMSVRVKAGDTVILPCQVVHTDNYVVAWLKDDKYLYFESQTYTEDDKRIVRLPNNSLVIYNATVEDSSNNYKCSILQNPHSIDLTHRLLVDENPRQESTPPQHSHKGIIRVRPSKKVEVNQGHNITLGCETDIQPPPEIKWFIENKKVDGYDPDVILNGNYITIKKVNESHSGLYQCLAEDGSNTPAMEAINVVVNYKPKIEIDRIVYSGAGIESEITCIVSAHPVALVMWYKDDKKLTQKKGSILMYHRIMPNSNKTKHILKILHTSARDFGEYKCRADNTIGHVIRSITLTGVPSQPKISGAEMTDDAGIILKWHLESYSPISEYKVQYRKGDLKWNIIEPEVKDGKGNQFTVECSIPKLRPGSYEAILKARNEFGWSLDSEPHTFSGDYPPDLALKKNSATVRSPGTFLVLLLVVLSCAFTSL</sequence>
<evidence type="ECO:0000313" key="10">
    <source>
        <dbReference type="EMBL" id="KYM91879.1"/>
    </source>
</evidence>
<evidence type="ECO:0000256" key="5">
    <source>
        <dbReference type="ARBA" id="ARBA00023180"/>
    </source>
</evidence>
<dbReference type="Pfam" id="PF13927">
    <property type="entry name" value="Ig_3"/>
    <property type="match status" value="2"/>
</dbReference>
<proteinExistence type="predicted"/>
<dbReference type="SMART" id="SM00408">
    <property type="entry name" value="IGc2"/>
    <property type="match status" value="3"/>
</dbReference>
<dbReference type="InterPro" id="IPR007110">
    <property type="entry name" value="Ig-like_dom"/>
</dbReference>
<keyword evidence="3" id="KW-0472">Membrane</keyword>
<evidence type="ECO:0000256" key="4">
    <source>
        <dbReference type="ARBA" id="ARBA00023157"/>
    </source>
</evidence>
<gene>
    <name evidence="10" type="ORF">ALC53_01382</name>
</gene>
<feature type="domain" description="Ig-like" evidence="8">
    <location>
        <begin position="242"/>
        <end position="342"/>
    </location>
</feature>
<dbReference type="GO" id="GO:0030154">
    <property type="term" value="P:cell differentiation"/>
    <property type="evidence" value="ECO:0007669"/>
    <property type="project" value="UniProtKB-ARBA"/>
</dbReference>
<evidence type="ECO:0000256" key="2">
    <source>
        <dbReference type="ARBA" id="ARBA00022737"/>
    </source>
</evidence>
<dbReference type="InterPro" id="IPR013783">
    <property type="entry name" value="Ig-like_fold"/>
</dbReference>
<dbReference type="EMBL" id="KQ976405">
    <property type="protein sequence ID" value="KYM91879.1"/>
    <property type="molecule type" value="Genomic_DNA"/>
</dbReference>
<accession>A0A195BTW6</accession>
<dbReference type="PROSITE" id="PS50853">
    <property type="entry name" value="FN3"/>
    <property type="match status" value="1"/>
</dbReference>
<dbReference type="InterPro" id="IPR051275">
    <property type="entry name" value="Cell_adhesion_signaling"/>
</dbReference>
<dbReference type="GO" id="GO:0050839">
    <property type="term" value="F:cell adhesion molecule binding"/>
    <property type="evidence" value="ECO:0007669"/>
    <property type="project" value="TreeGrafter"/>
</dbReference>
<dbReference type="InterPro" id="IPR013098">
    <property type="entry name" value="Ig_I-set"/>
</dbReference>
<dbReference type="Pfam" id="PF07679">
    <property type="entry name" value="I-set"/>
    <property type="match status" value="1"/>
</dbReference>
<feature type="region of interest" description="Disordered" evidence="7">
    <location>
        <begin position="88"/>
        <end position="138"/>
    </location>
</feature>
<feature type="domain" description="Fibronectin type-III" evidence="9">
    <location>
        <begin position="443"/>
        <end position="543"/>
    </location>
</feature>
<dbReference type="GO" id="GO:0009653">
    <property type="term" value="P:anatomical structure morphogenesis"/>
    <property type="evidence" value="ECO:0007669"/>
    <property type="project" value="UniProtKB-ARBA"/>
</dbReference>
<evidence type="ECO:0000256" key="1">
    <source>
        <dbReference type="ARBA" id="ARBA00004479"/>
    </source>
</evidence>
<feature type="compositionally biased region" description="Acidic residues" evidence="7">
    <location>
        <begin position="113"/>
        <end position="134"/>
    </location>
</feature>